<dbReference type="EMBL" id="CAXDID020000336">
    <property type="protein sequence ID" value="CAL6078796.1"/>
    <property type="molecule type" value="Genomic_DNA"/>
</dbReference>
<dbReference type="InterPro" id="IPR015943">
    <property type="entry name" value="WD40/YVTN_repeat-like_dom_sf"/>
</dbReference>
<evidence type="ECO:0000313" key="3">
    <source>
        <dbReference type="EMBL" id="CAL6078796.1"/>
    </source>
</evidence>
<protein>
    <recommendedName>
        <fullName evidence="1">RSE1/DDB1/CPSF1 C-terminal domain-containing protein</fullName>
    </recommendedName>
</protein>
<evidence type="ECO:0000313" key="2">
    <source>
        <dbReference type="EMBL" id="CAI9973553.1"/>
    </source>
</evidence>
<comment type="caution">
    <text evidence="2">The sequence shown here is derived from an EMBL/GenBank/DDBJ whole genome shotgun (WGS) entry which is preliminary data.</text>
</comment>
<evidence type="ECO:0000259" key="1">
    <source>
        <dbReference type="Pfam" id="PF03178"/>
    </source>
</evidence>
<dbReference type="Proteomes" id="UP001642409">
    <property type="component" value="Unassembled WGS sequence"/>
</dbReference>
<keyword evidence="4" id="KW-1185">Reference proteome</keyword>
<reference evidence="3 4" key="2">
    <citation type="submission" date="2024-07" db="EMBL/GenBank/DDBJ databases">
        <authorList>
            <person name="Akdeniz Z."/>
        </authorList>
    </citation>
    <scope>NUCLEOTIDE SEQUENCE [LARGE SCALE GENOMIC DNA]</scope>
</reference>
<dbReference type="GO" id="GO:0003676">
    <property type="term" value="F:nucleic acid binding"/>
    <property type="evidence" value="ECO:0007669"/>
    <property type="project" value="InterPro"/>
</dbReference>
<dbReference type="InterPro" id="IPR004871">
    <property type="entry name" value="RSE1/DDB1/CPSF1_C"/>
</dbReference>
<organism evidence="2">
    <name type="scientific">Hexamita inflata</name>
    <dbReference type="NCBI Taxonomy" id="28002"/>
    <lineage>
        <taxon>Eukaryota</taxon>
        <taxon>Metamonada</taxon>
        <taxon>Diplomonadida</taxon>
        <taxon>Hexamitidae</taxon>
        <taxon>Hexamitinae</taxon>
        <taxon>Hexamita</taxon>
    </lineage>
</organism>
<dbReference type="Pfam" id="PF03178">
    <property type="entry name" value="CPSF_A"/>
    <property type="match status" value="1"/>
</dbReference>
<gene>
    <name evidence="3" type="ORF">HINF_LOCUS59077</name>
    <name evidence="2" type="ORF">HINF_LOCUS61198</name>
</gene>
<dbReference type="GO" id="GO:0005634">
    <property type="term" value="C:nucleus"/>
    <property type="evidence" value="ECO:0007669"/>
    <property type="project" value="InterPro"/>
</dbReference>
<name>A0AA86RF28_9EUKA</name>
<evidence type="ECO:0000313" key="4">
    <source>
        <dbReference type="Proteomes" id="UP001642409"/>
    </source>
</evidence>
<feature type="domain" description="RSE1/DDB1/CPSF1 C-terminal" evidence="1">
    <location>
        <begin position="160"/>
        <end position="354"/>
    </location>
</feature>
<dbReference type="Gene3D" id="2.130.10.10">
    <property type="entry name" value="YVTN repeat-like/Quinoprotein amine dehydrogenase"/>
    <property type="match status" value="1"/>
</dbReference>
<accession>A0AA86RF28</accession>
<reference evidence="2" key="1">
    <citation type="submission" date="2023-06" db="EMBL/GenBank/DDBJ databases">
        <authorList>
            <person name="Kurt Z."/>
        </authorList>
    </citation>
    <scope>NUCLEOTIDE SEQUENCE</scope>
</reference>
<sequence length="413" mass="48032">MSISIIKPLSLESQQLLKYVALCSHNCHVPLFRCIAIISQSVELFQNQLLEYIQISKKIVWSSYLQDIITQYYLIVLDKQESSRYLLKRHILQLYNFYNLQSYQRPQKQQIYQVDWIQYRQFSGLLIYEEYLKNETQQLKFIKESGMVQQVNNSRIQQGTKLALNRVTQEEIQNAATSIVAFPKSKCILVAESKQVNGYYLTDAQKLEKCEQQPGYSYILEMKRFQDYLLISDAICDTKLHVFRDKGKRLSEFSSLSKQIRVLNQDFLINQFLEEIFCVCACKDQIGIYSYKYDTDQFYKKERLAIEQVIQHPETVTKVLKVQTAQAEPTKLDSGIASLVVSAEGGIIQLIPIPVEVCEIIGYQKTIMKAANSFHFFDINQHQGVYLVEEWQNIDIADKIVLLGKILTSRGAW</sequence>
<dbReference type="AlphaFoldDB" id="A0AA86RF28"/>
<proteinExistence type="predicted"/>
<dbReference type="EMBL" id="CATOUU010001124">
    <property type="protein sequence ID" value="CAI9973553.1"/>
    <property type="molecule type" value="Genomic_DNA"/>
</dbReference>